<dbReference type="EMBL" id="CADCVH010000051">
    <property type="protein sequence ID" value="CAA9455456.1"/>
    <property type="molecule type" value="Genomic_DNA"/>
</dbReference>
<evidence type="ECO:0000313" key="2">
    <source>
        <dbReference type="EMBL" id="CAA9455456.1"/>
    </source>
</evidence>
<feature type="compositionally biased region" description="Polar residues" evidence="1">
    <location>
        <begin position="64"/>
        <end position="80"/>
    </location>
</feature>
<gene>
    <name evidence="2" type="ORF">AVDCRST_MAG02-1544</name>
</gene>
<organism evidence="2">
    <name type="scientific">uncultured Rubrobacteraceae bacterium</name>
    <dbReference type="NCBI Taxonomy" id="349277"/>
    <lineage>
        <taxon>Bacteria</taxon>
        <taxon>Bacillati</taxon>
        <taxon>Actinomycetota</taxon>
        <taxon>Rubrobacteria</taxon>
        <taxon>Rubrobacterales</taxon>
        <taxon>Rubrobacteraceae</taxon>
        <taxon>environmental samples</taxon>
    </lineage>
</organism>
<feature type="region of interest" description="Disordered" evidence="1">
    <location>
        <begin position="47"/>
        <end position="90"/>
    </location>
</feature>
<sequence>MNGYPKRLFDRRGVEALFARNWTLASAAERTTVRYGNEKTLWEIVAKKRTRSEKTSAPGPARSFSRSPQHLSESGSQELTVESEGRVGAC</sequence>
<evidence type="ECO:0000256" key="1">
    <source>
        <dbReference type="SAM" id="MobiDB-lite"/>
    </source>
</evidence>
<protein>
    <submittedName>
        <fullName evidence="2">Uncharacterized protein</fullName>
    </submittedName>
</protein>
<accession>A0A6J4QUM1</accession>
<reference evidence="2" key="1">
    <citation type="submission" date="2020-02" db="EMBL/GenBank/DDBJ databases">
        <authorList>
            <person name="Meier V. D."/>
        </authorList>
    </citation>
    <scope>NUCLEOTIDE SEQUENCE</scope>
    <source>
        <strain evidence="2">AVDCRST_MAG02</strain>
    </source>
</reference>
<proteinExistence type="predicted"/>
<name>A0A6J4QUM1_9ACTN</name>
<dbReference type="AlphaFoldDB" id="A0A6J4QUM1"/>